<dbReference type="GO" id="GO:0006355">
    <property type="term" value="P:regulation of DNA-templated transcription"/>
    <property type="evidence" value="ECO:0007669"/>
    <property type="project" value="InterPro"/>
</dbReference>
<dbReference type="Proteomes" id="UP000267223">
    <property type="component" value="Unassembled WGS sequence"/>
</dbReference>
<dbReference type="OrthoDB" id="9797341at2"/>
<dbReference type="InterPro" id="IPR016032">
    <property type="entry name" value="Sig_transdc_resp-reg_C-effctor"/>
</dbReference>
<dbReference type="EMBL" id="RJJR01000023">
    <property type="protein sequence ID" value="RNI32820.1"/>
    <property type="molecule type" value="Genomic_DNA"/>
</dbReference>
<evidence type="ECO:0000259" key="4">
    <source>
        <dbReference type="PROSITE" id="PS50043"/>
    </source>
</evidence>
<keyword evidence="6" id="KW-1185">Reference proteome</keyword>
<dbReference type="CDD" id="cd06170">
    <property type="entry name" value="LuxR_C_like"/>
    <property type="match status" value="1"/>
</dbReference>
<dbReference type="GO" id="GO:0003677">
    <property type="term" value="F:DNA binding"/>
    <property type="evidence" value="ECO:0007669"/>
    <property type="project" value="UniProtKB-KW"/>
</dbReference>
<evidence type="ECO:0000313" key="5">
    <source>
        <dbReference type="EMBL" id="RNI32820.1"/>
    </source>
</evidence>
<sequence length="226" mass="25154">MSPVFKIIIASENTFERTGVKNVLTTAPDIEILEALPNTGTPSQNTEPPLAWIIITSLPDKSPSFENLRQAAFPVSVIACYPQFPPALIGQLKRKGVKGFVMTAASDEDLLEAIYTVGNGEEYYCPLTLQHLEAHHRRLLGPGSGEVTFTKKELQVLELICQEFSDKEIATRTGTSRRTVEAHKRNIRAKTKAYNNVGCINYARSQGIIFLQLLWVLLNPFADSMY</sequence>
<feature type="domain" description="HTH luxR-type" evidence="4">
    <location>
        <begin position="142"/>
        <end position="207"/>
    </location>
</feature>
<gene>
    <name evidence="5" type="ORF">EFY79_19710</name>
</gene>
<dbReference type="InterPro" id="IPR039420">
    <property type="entry name" value="WalR-like"/>
</dbReference>
<dbReference type="Pfam" id="PF00196">
    <property type="entry name" value="GerE"/>
    <property type="match status" value="1"/>
</dbReference>
<dbReference type="PANTHER" id="PTHR43214:SF41">
    <property type="entry name" value="NITRATE_NITRITE RESPONSE REGULATOR PROTEIN NARP"/>
    <property type="match status" value="1"/>
</dbReference>
<comment type="caution">
    <text evidence="5">The sequence shown here is derived from an EMBL/GenBank/DDBJ whole genome shotgun (WGS) entry which is preliminary data.</text>
</comment>
<organism evidence="5 6">
    <name type="scientific">Hanamia caeni</name>
    <dbReference type="NCBI Taxonomy" id="2294116"/>
    <lineage>
        <taxon>Bacteria</taxon>
        <taxon>Pseudomonadati</taxon>
        <taxon>Bacteroidota</taxon>
        <taxon>Chitinophagia</taxon>
        <taxon>Chitinophagales</taxon>
        <taxon>Chitinophagaceae</taxon>
        <taxon>Hanamia</taxon>
    </lineage>
</organism>
<reference evidence="5 6" key="1">
    <citation type="submission" date="2018-11" db="EMBL/GenBank/DDBJ databases">
        <title>Draft genome sequence of Ferruginibacter sp. BO-59.</title>
        <authorList>
            <person name="Im W.T."/>
        </authorList>
    </citation>
    <scope>NUCLEOTIDE SEQUENCE [LARGE SCALE GENOMIC DNA]</scope>
    <source>
        <strain evidence="5 6">BO-59</strain>
    </source>
</reference>
<keyword evidence="3" id="KW-0804">Transcription</keyword>
<proteinExistence type="predicted"/>
<protein>
    <submittedName>
        <fullName evidence="5">DNA-binding response regulator</fullName>
    </submittedName>
</protein>
<dbReference type="PRINTS" id="PR00038">
    <property type="entry name" value="HTHLUXR"/>
</dbReference>
<accession>A0A3M9N4U8</accession>
<name>A0A3M9N4U8_9BACT</name>
<dbReference type="PROSITE" id="PS50043">
    <property type="entry name" value="HTH_LUXR_2"/>
    <property type="match status" value="1"/>
</dbReference>
<evidence type="ECO:0000256" key="2">
    <source>
        <dbReference type="ARBA" id="ARBA00023125"/>
    </source>
</evidence>
<keyword evidence="1" id="KW-0805">Transcription regulation</keyword>
<dbReference type="Gene3D" id="3.40.50.2300">
    <property type="match status" value="1"/>
</dbReference>
<dbReference type="PANTHER" id="PTHR43214">
    <property type="entry name" value="TWO-COMPONENT RESPONSE REGULATOR"/>
    <property type="match status" value="1"/>
</dbReference>
<evidence type="ECO:0000256" key="3">
    <source>
        <dbReference type="ARBA" id="ARBA00023163"/>
    </source>
</evidence>
<evidence type="ECO:0000256" key="1">
    <source>
        <dbReference type="ARBA" id="ARBA00023015"/>
    </source>
</evidence>
<dbReference type="AlphaFoldDB" id="A0A3M9N4U8"/>
<keyword evidence="2 5" id="KW-0238">DNA-binding</keyword>
<dbReference type="SUPFAM" id="SSF46894">
    <property type="entry name" value="C-terminal effector domain of the bipartite response regulators"/>
    <property type="match status" value="1"/>
</dbReference>
<dbReference type="InterPro" id="IPR000792">
    <property type="entry name" value="Tscrpt_reg_LuxR_C"/>
</dbReference>
<evidence type="ECO:0000313" key="6">
    <source>
        <dbReference type="Proteomes" id="UP000267223"/>
    </source>
</evidence>
<dbReference type="SMART" id="SM00421">
    <property type="entry name" value="HTH_LUXR"/>
    <property type="match status" value="1"/>
</dbReference>
<dbReference type="RefSeq" id="WP_123122474.1">
    <property type="nucleotide sequence ID" value="NZ_RJJR01000023.1"/>
</dbReference>